<proteinExistence type="predicted"/>
<feature type="compositionally biased region" description="Low complexity" evidence="1">
    <location>
        <begin position="387"/>
        <end position="403"/>
    </location>
</feature>
<evidence type="ECO:0000313" key="4">
    <source>
        <dbReference type="Proteomes" id="UP000053268"/>
    </source>
</evidence>
<feature type="region of interest" description="Disordered" evidence="1">
    <location>
        <begin position="146"/>
        <end position="165"/>
    </location>
</feature>
<organism evidence="3 4">
    <name type="scientific">Papilio xuthus</name>
    <name type="common">Asian swallowtail butterfly</name>
    <dbReference type="NCBI Taxonomy" id="66420"/>
    <lineage>
        <taxon>Eukaryota</taxon>
        <taxon>Metazoa</taxon>
        <taxon>Ecdysozoa</taxon>
        <taxon>Arthropoda</taxon>
        <taxon>Hexapoda</taxon>
        <taxon>Insecta</taxon>
        <taxon>Pterygota</taxon>
        <taxon>Neoptera</taxon>
        <taxon>Endopterygota</taxon>
        <taxon>Lepidoptera</taxon>
        <taxon>Glossata</taxon>
        <taxon>Ditrysia</taxon>
        <taxon>Papilionoidea</taxon>
        <taxon>Papilionidae</taxon>
        <taxon>Papilioninae</taxon>
        <taxon>Papilio</taxon>
    </lineage>
</organism>
<dbReference type="Proteomes" id="UP000053268">
    <property type="component" value="Unassembled WGS sequence"/>
</dbReference>
<feature type="region of interest" description="Disordered" evidence="1">
    <location>
        <begin position="65"/>
        <end position="129"/>
    </location>
</feature>
<feature type="compositionally biased region" description="Low complexity" evidence="1">
    <location>
        <begin position="148"/>
        <end position="161"/>
    </location>
</feature>
<feature type="compositionally biased region" description="Polar residues" evidence="1">
    <location>
        <begin position="370"/>
        <end position="386"/>
    </location>
</feature>
<dbReference type="PANTHER" id="PTHR47771:SF14">
    <property type="entry name" value="RH73259P"/>
    <property type="match status" value="1"/>
</dbReference>
<dbReference type="STRING" id="66420.A0A194PIS6"/>
<protein>
    <submittedName>
        <fullName evidence="3">Uncharacterized protein</fullName>
    </submittedName>
</protein>
<feature type="chain" id="PRO_5008263328" evidence="2">
    <location>
        <begin position="23"/>
        <end position="1382"/>
    </location>
</feature>
<feature type="compositionally biased region" description="Polar residues" evidence="1">
    <location>
        <begin position="404"/>
        <end position="416"/>
    </location>
</feature>
<feature type="signal peptide" evidence="2">
    <location>
        <begin position="1"/>
        <end position="22"/>
    </location>
</feature>
<feature type="region of interest" description="Disordered" evidence="1">
    <location>
        <begin position="1363"/>
        <end position="1382"/>
    </location>
</feature>
<evidence type="ECO:0000256" key="1">
    <source>
        <dbReference type="SAM" id="MobiDB-lite"/>
    </source>
</evidence>
<gene>
    <name evidence="3" type="ORF">RR46_13840</name>
</gene>
<dbReference type="PANTHER" id="PTHR47771">
    <property type="entry name" value="LD27203P-RELATED"/>
    <property type="match status" value="1"/>
</dbReference>
<feature type="compositionally biased region" description="Basic residues" evidence="1">
    <location>
        <begin position="1363"/>
        <end position="1374"/>
    </location>
</feature>
<feature type="compositionally biased region" description="Basic residues" evidence="1">
    <location>
        <begin position="90"/>
        <end position="101"/>
    </location>
</feature>
<feature type="region of interest" description="Disordered" evidence="1">
    <location>
        <begin position="974"/>
        <end position="1001"/>
    </location>
</feature>
<reference evidence="3 4" key="1">
    <citation type="journal article" date="2015" name="Nat. Commun.">
        <title>Outbred genome sequencing and CRISPR/Cas9 gene editing in butterflies.</title>
        <authorList>
            <person name="Li X."/>
            <person name="Fan D."/>
            <person name="Zhang W."/>
            <person name="Liu G."/>
            <person name="Zhang L."/>
            <person name="Zhao L."/>
            <person name="Fang X."/>
            <person name="Chen L."/>
            <person name="Dong Y."/>
            <person name="Chen Y."/>
            <person name="Ding Y."/>
            <person name="Zhao R."/>
            <person name="Feng M."/>
            <person name="Zhu Y."/>
            <person name="Feng Y."/>
            <person name="Jiang X."/>
            <person name="Zhu D."/>
            <person name="Xiang H."/>
            <person name="Feng X."/>
            <person name="Li S."/>
            <person name="Wang J."/>
            <person name="Zhang G."/>
            <person name="Kronforst M.R."/>
            <person name="Wang W."/>
        </authorList>
    </citation>
    <scope>NUCLEOTIDE SEQUENCE [LARGE SCALE GENOMIC DNA]</scope>
    <source>
        <strain evidence="3">Ya'a_city_454_Px</strain>
        <tissue evidence="3">Whole body</tissue>
    </source>
</reference>
<keyword evidence="4" id="KW-1185">Reference proteome</keyword>
<evidence type="ECO:0000313" key="3">
    <source>
        <dbReference type="EMBL" id="KPI92619.1"/>
    </source>
</evidence>
<dbReference type="EMBL" id="KQ459604">
    <property type="protein sequence ID" value="KPI92619.1"/>
    <property type="molecule type" value="Genomic_DNA"/>
</dbReference>
<feature type="region of interest" description="Disordered" evidence="1">
    <location>
        <begin position="370"/>
        <end position="416"/>
    </location>
</feature>
<feature type="compositionally biased region" description="Basic and acidic residues" evidence="1">
    <location>
        <begin position="102"/>
        <end position="112"/>
    </location>
</feature>
<name>A0A194PIS6_PAPXU</name>
<evidence type="ECO:0000256" key="2">
    <source>
        <dbReference type="SAM" id="SignalP"/>
    </source>
</evidence>
<sequence>MKFVNKSIWILVVFLVIENVRCQNGYSDQNSIHLKNISPNGGEIETNSSYSTNFAQNEPKSLSFSSGNAPYHMVDNDNNFSDYDRADRGRTRKIYRIKNPFHHADEESRQKENISSQDSDTGSSNQYAGLQYSLPPEEFLQQMRAESQYNQQQQPQLQHQQISTPSPTFGYTATPQPQYQYSTVSANYNNGNPQNNLISQSESRYPPQFYNNNLNSYQYNNAHSFGIEAIQSTPSSVTLYLSTSSPNNQYIGTPSSNYVSSSSPIFSSSPANAQSYISTTLSNIISGSPSHNNNNRHFLNVEREAFNYGTNYRDRNQNVFVNHFDNSGNGIKYPNTQQQYQNEMPSSTQIPVSSIYPDISRDNWQNSMHLSLSNLPNSRSEYTQAPQQNLQSNYQENQQNSNLDNPSNDMNQIGSMPSANNVVLSIVQPDYKTHSDLKNREKEIEQQNKQEDVYSHGDYGWKLEGRKPLVNYDVNLPINYPNQQNNFQSDGSSLSFSYRQIDNGKNHDYEQKSKYKIETTDTQEFAKAAAKAQENMKNQQETYLNNYILQARYPQNILTNADPGNFMINNNNHKSLTNDKTNFNGQADLITQSSHYFQNPRENIFDNKIKQPLDQENDLQNFIKVGGANNIPNVESRQQDGGTIDANNKYFPTNYSKDLNENLKQFLKPFSDTYKMKNNEIFSPDNSRQIEPSFENLKKYELLSNSNSQAYKPHSDINLSPFNGLGQSVLGAQPLTNVQQQRSQNQGSSDNSNSLKLNDIPYWLQGMKNMHFSQLQTGVNQGIIPTGTPLLLNQNIESHQIDVATSILSKLLRDKQIEMNSKQEYDPQRETLLPTINGIKVMNPYNLDLSMVNEFIKGKTSDVSPSFRNQYNQPNPVKWDMSQLKQLLFQNDNTGQYTVLSNVLGSPGSPFFELNTGNRLPYQGVKYSRSQEEAETLIPITDSTHNHPIGAVIEQDDLEHENREAMEPDLEASNNDEFPVEIGDDKPKMNPNYRMIGNRYRNPNSLLPDRYTYRKNPRMVIGEPYPLLKPPPIRGLKGRMRNKFDNNRRQRGNKYKQSRIVKREPLFEEDSDDDTNLAFLAILLSSSNAGILHGGHSGLAVPPPPHSISASSFSPSSFPSGSLPSATFSGNGFLNGGLAVESHGTGYDASGDAGPILAAATLPGAGINGPVGAPLTAPSGAGFGAPLGGSFGASLNGPGAPLAGPLNFGGGAPPPGPKAPVINEIHGLANSNGAPTQYRVRDEPYQVVRDVTHRVPQPVPVPVPQQVQIPVPQPYPVQVPVVRNVPVPVVKIQHVNVDKPVPYPVEKIVKVPVERVVKVPVDHPVPIEKIVEVPIVKVVEVPVHVVKTYPVPVVKTVHHKAHISHGHGHGHSFGHGHGWSQW</sequence>
<feature type="region of interest" description="Disordered" evidence="1">
    <location>
        <begin position="1031"/>
        <end position="1055"/>
    </location>
</feature>
<feature type="compositionally biased region" description="Polar residues" evidence="1">
    <location>
        <begin position="113"/>
        <end position="128"/>
    </location>
</feature>
<accession>A0A194PIS6</accession>
<keyword evidence="2" id="KW-0732">Signal</keyword>